<evidence type="ECO:0000313" key="3">
    <source>
        <dbReference type="Proteomes" id="UP000286288"/>
    </source>
</evidence>
<dbReference type="EMBL" id="QRMZ01000029">
    <property type="protein sequence ID" value="RHK04271.1"/>
    <property type="molecule type" value="Genomic_DNA"/>
</dbReference>
<evidence type="ECO:0000313" key="2">
    <source>
        <dbReference type="EMBL" id="RHK04271.1"/>
    </source>
</evidence>
<organism evidence="2 3">
    <name type="scientific">Enterococcus casseliflavus</name>
    <name type="common">Enterococcus flavescens</name>
    <dbReference type="NCBI Taxonomy" id="37734"/>
    <lineage>
        <taxon>Bacteria</taxon>
        <taxon>Bacillati</taxon>
        <taxon>Bacillota</taxon>
        <taxon>Bacilli</taxon>
        <taxon>Lactobacillales</taxon>
        <taxon>Enterococcaceae</taxon>
        <taxon>Enterococcus</taxon>
    </lineage>
</organism>
<dbReference type="InterPro" id="IPR010064">
    <property type="entry name" value="HK97-gp10_tail"/>
</dbReference>
<dbReference type="Proteomes" id="UP000286288">
    <property type="component" value="Unassembled WGS sequence"/>
</dbReference>
<feature type="region of interest" description="Disordered" evidence="1">
    <location>
        <begin position="77"/>
        <end position="126"/>
    </location>
</feature>
<feature type="compositionally biased region" description="Basic and acidic residues" evidence="1">
    <location>
        <begin position="90"/>
        <end position="101"/>
    </location>
</feature>
<reference evidence="2 3" key="1">
    <citation type="submission" date="2018-08" db="EMBL/GenBank/DDBJ databases">
        <title>A genome reference for cultivated species of the human gut microbiota.</title>
        <authorList>
            <person name="Zou Y."/>
            <person name="Xue W."/>
            <person name="Luo G."/>
        </authorList>
    </citation>
    <scope>NUCLEOTIDE SEQUENCE [LARGE SCALE GENOMIC DNA]</scope>
    <source>
        <strain evidence="2 3">AF48-16</strain>
    </source>
</reference>
<accession>A0A415ENQ9</accession>
<comment type="caution">
    <text evidence="2">The sequence shown here is derived from an EMBL/GenBank/DDBJ whole genome shotgun (WGS) entry which is preliminary data.</text>
</comment>
<evidence type="ECO:0000256" key="1">
    <source>
        <dbReference type="SAM" id="MobiDB-lite"/>
    </source>
</evidence>
<dbReference type="Pfam" id="PF04883">
    <property type="entry name" value="HK97-gp10_like"/>
    <property type="match status" value="1"/>
</dbReference>
<proteinExistence type="predicted"/>
<gene>
    <name evidence="2" type="ORF">DW084_16350</name>
</gene>
<protein>
    <recommendedName>
        <fullName evidence="4">Phage protein, HK97 gp10 family</fullName>
    </recommendedName>
</protein>
<feature type="compositionally biased region" description="Basic residues" evidence="1">
    <location>
        <begin position="77"/>
        <end position="89"/>
    </location>
</feature>
<evidence type="ECO:0008006" key="4">
    <source>
        <dbReference type="Google" id="ProtNLM"/>
    </source>
</evidence>
<name>A0A415ENQ9_ENTCA</name>
<sequence>MPEFTVKLEGQEEFKVRVSNFNHILATDLEKIVKRNATRVTKEGKANAPIGPTGNLQNSIRSKDVSKKLGLAYKHAKTTAARKKMAPHRHLVELGTRDRMTKSGASRGRMPSNPFMARAESKVAPQYQREIRERIFRKEEL</sequence>
<dbReference type="AlphaFoldDB" id="A0A415ENQ9"/>